<keyword evidence="3" id="KW-1185">Reference proteome</keyword>
<dbReference type="BioMuta" id="ZNF559-ZNF177"/>
<accession>S4R365</accession>
<feature type="compositionally biased region" description="Acidic residues" evidence="1">
    <location>
        <begin position="55"/>
        <end position="64"/>
    </location>
</feature>
<reference evidence="2 3" key="1">
    <citation type="journal article" date="2001" name="Nature">
        <title>Initial sequencing and analysis of the human genome.</title>
        <authorList>
            <consortium name="International Human Genome Sequencing Consortium"/>
            <person name="Lander E.S."/>
            <person name="Linton L.M."/>
            <person name="Birren B."/>
            <person name="Nusbaum C."/>
            <person name="Zody M.C."/>
            <person name="Baldwin J."/>
            <person name="Devon K."/>
            <person name="Dewar K."/>
            <person name="Doyle M."/>
            <person name="FitzHugh W."/>
            <person name="Funke R."/>
            <person name="Gage D."/>
            <person name="Harris K."/>
            <person name="Heaford A."/>
            <person name="Howland J."/>
            <person name="Kann L."/>
            <person name="Lehoczky J."/>
            <person name="LeVine R."/>
            <person name="McEwan P."/>
            <person name="McKernan K."/>
            <person name="Meldrim J."/>
            <person name="Mesirov J.P."/>
            <person name="Miranda C."/>
            <person name="Morris W."/>
            <person name="Naylor J."/>
            <person name="Raymond C."/>
            <person name="Rosetti M."/>
            <person name="Santos R."/>
            <person name="Sheridan A."/>
            <person name="Sougnez C."/>
            <person name="Stange-Thomann N."/>
            <person name="Stojanovic N."/>
            <person name="Subramanian A."/>
            <person name="Wyman D."/>
            <person name="Rogers J."/>
            <person name="Sulston J."/>
            <person name="Ainscough R."/>
            <person name="Beck S."/>
            <person name="Bentley D."/>
            <person name="Burton J."/>
            <person name="Clee C."/>
            <person name="Carter N."/>
            <person name="Coulson A."/>
            <person name="Deadman R."/>
            <person name="Deloukas P."/>
            <person name="Dunham A."/>
            <person name="Dunham I."/>
            <person name="Durbin R."/>
            <person name="French L."/>
            <person name="Grafham D."/>
            <person name="Gregory S."/>
            <person name="Hubbard T."/>
            <person name="Humphray S."/>
            <person name="Hunt A."/>
            <person name="Jones M."/>
            <person name="Lloyd C."/>
            <person name="McMurray A."/>
            <person name="Matthews L."/>
            <person name="Mercer S."/>
            <person name="Milne S."/>
            <person name="Mullikin J.C."/>
            <person name="Mungall A."/>
            <person name="Plumb R."/>
            <person name="Ross M."/>
            <person name="Shownkeen R."/>
            <person name="Sims S."/>
            <person name="Waterston R.H."/>
            <person name="Wilson R.K."/>
            <person name="Hillier L.W."/>
            <person name="McPherson J.D."/>
            <person name="Marra M.A."/>
            <person name="Mardis E.R."/>
            <person name="Fulton L.A."/>
            <person name="Chinwalla A.T."/>
            <person name="Pepin K.H."/>
            <person name="Gish W.R."/>
            <person name="Chissoe S.L."/>
            <person name="Wendl M.C."/>
            <person name="Delehaunty K.D."/>
            <person name="Miner T.L."/>
            <person name="Delehaunty A."/>
            <person name="Kramer J.B."/>
            <person name="Cook L.L."/>
            <person name="Fulton R.S."/>
            <person name="Johnson D.L."/>
            <person name="Minx P.J."/>
            <person name="Clifton S.W."/>
            <person name="Hawkins T."/>
            <person name="Branscomb E."/>
            <person name="Predki P."/>
            <person name="Richardson P."/>
            <person name="Wenning S."/>
            <person name="Slezak T."/>
            <person name="Doggett N."/>
            <person name="Cheng J.F."/>
            <person name="Olsen A."/>
            <person name="Lucas S."/>
            <person name="Elkin C."/>
            <person name="Uberbacher E."/>
            <person name="Frazier M."/>
            <person name="Gibbs R.A."/>
            <person name="Muzny D.M."/>
            <person name="Scherer S.E."/>
            <person name="Bouck J.B."/>
            <person name="Sodergren E.J."/>
            <person name="Worley K.C."/>
            <person name="Rives C.M."/>
            <person name="Gorrell J.H."/>
            <person name="Metzker M.L."/>
            <person name="Naylor S.L."/>
            <person name="Kucherlapati R.S."/>
            <person name="Nelson D.L."/>
            <person name="Weinstock G.M."/>
            <person name="Sakaki Y."/>
            <person name="Fujiyama A."/>
            <person name="Hattori M."/>
            <person name="Yada T."/>
            <person name="Toyoda A."/>
            <person name="Itoh T."/>
            <person name="Kawagoe C."/>
            <person name="Watanabe H."/>
            <person name="Totoki Y."/>
            <person name="Taylor T."/>
            <person name="Weissenbach J."/>
            <person name="Heilig R."/>
            <person name="Saurin W."/>
            <person name="Artiguenave F."/>
            <person name="Brottier P."/>
            <person name="Bruls T."/>
            <person name="Pelletier E."/>
            <person name="Robert C."/>
            <person name="Wincker P."/>
            <person name="Smith D.R."/>
            <person name="Doucette-Stamm L."/>
            <person name="Rubenfield M."/>
            <person name="Weinstock K."/>
            <person name="Lee H.M."/>
            <person name="Dubois J."/>
            <person name="Rosenthal A."/>
            <person name="Platzer M."/>
            <person name="Nyakatura G."/>
            <person name="Taudien S."/>
            <person name="Rump A."/>
            <person name="Yang H."/>
            <person name="Yu J."/>
            <person name="Wang J."/>
            <person name="Huang G."/>
            <person name="Gu J."/>
            <person name="Hood L."/>
            <person name="Rowen L."/>
            <person name="Madan A."/>
            <person name="Qin S."/>
            <person name="Davis R.W."/>
            <person name="Federspiel N.A."/>
            <person name="Abola A.P."/>
            <person name="Proctor M.J."/>
            <person name="Myers R.M."/>
            <person name="Schmutz J."/>
            <person name="Dickson M."/>
            <person name="Grimwood J."/>
            <person name="Cox D.R."/>
            <person name="Olson M.V."/>
            <person name="Kaul R."/>
            <person name="Raymond C."/>
            <person name="Shimizu N."/>
            <person name="Kawasaki K."/>
            <person name="Minoshima S."/>
            <person name="Evans G.A."/>
            <person name="Athanasiou M."/>
            <person name="Schultz R."/>
            <person name="Roe B.A."/>
            <person name="Chen F."/>
            <person name="Pan H."/>
            <person name="Ramser J."/>
            <person name="Lehrach H."/>
            <person name="Reinhardt R."/>
            <person name="McCombie W.R."/>
            <person name="de la Bastide M."/>
            <person name="Dedhia N."/>
            <person name="Blocker H."/>
            <person name="Hornischer K."/>
            <person name="Nordsiek G."/>
            <person name="Agarwala R."/>
            <person name="Aravind L."/>
            <person name="Bailey J.A."/>
            <person name="Bateman A."/>
            <person name="Batzoglou S."/>
            <person name="Birney E."/>
            <person name="Bork P."/>
            <person name="Brown D.G."/>
            <person name="Burge C.B."/>
            <person name="Cerutti L."/>
            <person name="Chen H.C."/>
            <person name="Church D."/>
            <person name="Clamp M."/>
            <person name="Copley R.R."/>
            <person name="Doerks T."/>
            <person name="Eddy S.R."/>
            <person name="Eichler E.E."/>
            <person name="Furey T.S."/>
            <person name="Galagan J."/>
            <person name="Gilbert J.G."/>
            <person name="Harmon C."/>
            <person name="Hayashizaki Y."/>
            <person name="Haussler D."/>
            <person name="Hermjakob H."/>
            <person name="Hokamp K."/>
            <person name="Jang W."/>
            <person name="Johnson L.S."/>
            <person name="Jones T.A."/>
            <person name="Kasif S."/>
            <person name="Kaspryzk A."/>
            <person name="Kennedy S."/>
            <person name="Kent W.J."/>
            <person name="Kitts P."/>
            <person name="Koonin E.V."/>
            <person name="Korf I."/>
            <person name="Kulp D."/>
            <person name="Lancet D."/>
            <person name="Lowe T.M."/>
            <person name="McLysaght A."/>
            <person name="Mikkelsen T."/>
            <person name="Moran J.V."/>
            <person name="Mulder N."/>
            <person name="Pollara V.J."/>
            <person name="Ponting C.P."/>
            <person name="Schuler G."/>
            <person name="Schultz J."/>
            <person name="Slater G."/>
            <person name="Smit A.F."/>
            <person name="Stupka E."/>
            <person name="Szustakowski J."/>
            <person name="Thierry-Mieg D."/>
            <person name="Thierry-Mieg J."/>
            <person name="Wagner L."/>
            <person name="Wallis J."/>
            <person name="Wheeler R."/>
            <person name="Williams A."/>
            <person name="Wolf Y.I."/>
            <person name="Wolfe K.H."/>
            <person name="Yang S.P."/>
            <person name="Yeh R.F."/>
            <person name="Collins F."/>
            <person name="Guyer M.S."/>
            <person name="Peterson J."/>
            <person name="Felsenfeld A."/>
            <person name="Wetterstrand K.A."/>
            <person name="Patrinos A."/>
            <person name="Morgan M.J."/>
            <person name="de Jong P."/>
            <person name="Catanese J.J."/>
            <person name="Osoegawa K."/>
            <person name="Shizuya H."/>
            <person name="Choi S."/>
            <person name="Chen Y.J."/>
        </authorList>
    </citation>
    <scope>NUCLEOTIDE SEQUENCE [LARGE SCALE GENOMIC DNA]</scope>
</reference>
<organism evidence="2 3">
    <name type="scientific">Homo sapiens</name>
    <name type="common">Human</name>
    <dbReference type="NCBI Taxonomy" id="9606"/>
    <lineage>
        <taxon>Eukaryota</taxon>
        <taxon>Metazoa</taxon>
        <taxon>Chordata</taxon>
        <taxon>Craniata</taxon>
        <taxon>Vertebrata</taxon>
        <taxon>Euteleostomi</taxon>
        <taxon>Mammalia</taxon>
        <taxon>Eutheria</taxon>
        <taxon>Euarchontoglires</taxon>
        <taxon>Primates</taxon>
        <taxon>Haplorrhini</taxon>
        <taxon>Catarrhini</taxon>
        <taxon>Hominidae</taxon>
        <taxon>Homo</taxon>
    </lineage>
</organism>
<name>S4R365_HUMAN</name>
<dbReference type="ChiTaRS" id="ZNF559-ZNF177">
    <property type="organism name" value="human"/>
</dbReference>
<reference evidence="2 3" key="2">
    <citation type="journal article" date="2004" name="Nature">
        <title>The DNA sequence and biology of human chromosome 19.</title>
        <authorList>
            <person name="Grimwood J."/>
            <person name="Gordon L.A."/>
            <person name="Olsen A."/>
            <person name="Terry A."/>
            <person name="Schmutz J."/>
            <person name="Lamerdin J."/>
            <person name="Hellsten U."/>
            <person name="Goodstein D."/>
            <person name="Couronne O."/>
            <person name="Tran-Gyamfi M."/>
            <person name="Aerts A."/>
            <person name="Altherr M."/>
            <person name="Ashworth L."/>
            <person name="Bajorek E."/>
            <person name="Black S."/>
            <person name="Branscomb E."/>
            <person name="Caenepeel S."/>
            <person name="Carrano A."/>
            <person name="Caoile C."/>
            <person name="Chan Y.M."/>
            <person name="Christensen M."/>
            <person name="Cleland C.A."/>
            <person name="Copeland A."/>
            <person name="Dalin E."/>
            <person name="Dehal P."/>
            <person name="Denys M."/>
            <person name="Detter J.C."/>
            <person name="Escobar J."/>
            <person name="Flowers D."/>
            <person name="Fotopulos D."/>
            <person name="Garcia C."/>
            <person name="Georgescu A.M."/>
            <person name="Glavina T."/>
            <person name="Gomez M."/>
            <person name="Gonzales E."/>
            <person name="Groza M."/>
            <person name="Hammon N."/>
            <person name="Hawkins T."/>
            <person name="Haydu L."/>
            <person name="Ho I."/>
            <person name="Huang W."/>
            <person name="Israni S."/>
            <person name="Jett J."/>
            <person name="Kadner K."/>
            <person name="Kimball H."/>
            <person name="Kobayashi A."/>
            <person name="Larionov V."/>
            <person name="Leem S.H."/>
            <person name="Lopez F."/>
            <person name="Lou Y."/>
            <person name="Lowry S."/>
            <person name="Malfatti S."/>
            <person name="Martinez D."/>
            <person name="McCready P."/>
            <person name="Medina C."/>
            <person name="Morgan J."/>
            <person name="Nelson K."/>
            <person name="Nolan M."/>
            <person name="Ovcharenko I."/>
            <person name="Pitluck S."/>
            <person name="Pollard M."/>
            <person name="Popkie A.P."/>
            <person name="Predki P."/>
            <person name="Quan G."/>
            <person name="Ramirez L."/>
            <person name="Rash S."/>
            <person name="Retterer J."/>
            <person name="Rodriguez A."/>
            <person name="Rogers S."/>
            <person name="Salamov A."/>
            <person name="Salazar A."/>
            <person name="She X."/>
            <person name="Smith D."/>
            <person name="Slezak T."/>
            <person name="Solovyev V."/>
            <person name="Thayer N."/>
            <person name="Tice H."/>
            <person name="Tsai M."/>
            <person name="Ustaszewska A."/>
            <person name="Vo N."/>
            <person name="Wagner M."/>
            <person name="Wheeler J."/>
            <person name="Wu K."/>
            <person name="Xie G."/>
            <person name="Yang J."/>
            <person name="Dubchak I."/>
            <person name="Furey T.S."/>
            <person name="DeJong P."/>
            <person name="Dickson M."/>
            <person name="Gordon D."/>
            <person name="Eichler E.E."/>
            <person name="Pennacchio L.A."/>
            <person name="Richardson P."/>
            <person name="Stubbs L."/>
            <person name="Rokhsar D.S."/>
            <person name="Myers R.M."/>
            <person name="Rubin E.M."/>
            <person name="Lucas S.M."/>
        </authorList>
    </citation>
    <scope>NUCLEOTIDE SEQUENCE [LARGE SCALE GENOMIC DNA]</scope>
</reference>
<dbReference type="HGNC" id="HGNC:42964">
    <property type="gene designation" value="ZNF559-ZNF177"/>
</dbReference>
<dbReference type="HOGENOM" id="CLU_2811663_0_0_1"/>
<protein>
    <submittedName>
        <fullName evidence="2">ZNF559-ZNF177 readthrough</fullName>
    </submittedName>
</protein>
<reference evidence="2" key="4">
    <citation type="submission" date="2025-08" db="UniProtKB">
        <authorList>
            <consortium name="Ensembl"/>
        </authorList>
    </citation>
    <scope>IDENTIFICATION</scope>
</reference>
<proteinExistence type="predicted"/>
<sequence>MRITAAILTARSRWRLRNSISAFLFTVTFAWCPPGLSNLTILSCPGLGISKQEEGLGEESDEQGEGSQGWSEIQEMRSCCVA</sequence>
<reference evidence="2 3" key="3">
    <citation type="journal article" date="2004" name="Nature">
        <title>Finishing the euchromatic sequence of the human genome.</title>
        <authorList>
            <consortium name="International Human Genome Sequencing Consortium"/>
        </authorList>
    </citation>
    <scope>NUCLEOTIDE SEQUENCE [LARGE SCALE GENOMIC DNA]</scope>
</reference>
<evidence type="ECO:0000313" key="2">
    <source>
        <dbReference type="Ensembl" id="ENSP00000473968.1"/>
    </source>
</evidence>
<dbReference type="Bgee" id="ENSG00000270011">
    <property type="expression patterns" value="Expressed in sural nerve and 100 other cell types or tissues"/>
</dbReference>
<dbReference type="EMBL" id="AC011451">
    <property type="status" value="NOT_ANNOTATED_CDS"/>
    <property type="molecule type" value="Genomic_DNA"/>
</dbReference>
<feature type="region of interest" description="Disordered" evidence="1">
    <location>
        <begin position="53"/>
        <end position="82"/>
    </location>
</feature>
<dbReference type="UCSC" id="uc060syt.1">
    <property type="organism name" value="human"/>
</dbReference>
<dbReference type="GeneCards" id="ZNF559-ZNF177"/>
<dbReference type="AlphaFoldDB" id="S4R365"/>
<dbReference type="ExpressionAtlas" id="S4R365">
    <property type="expression patterns" value="baseline and differential"/>
</dbReference>
<dbReference type="OpenTargets" id="ENSG00000270011"/>
<dbReference type="Proteomes" id="UP000005640">
    <property type="component" value="Chromosome 19"/>
</dbReference>
<dbReference type="VEuPathDB" id="HostDB:ENSG00000270011"/>
<dbReference type="Ensembl" id="ENST00000604886.5">
    <property type="protein sequence ID" value="ENSP00000473968.1"/>
    <property type="gene ID" value="ENSG00000270011.9"/>
</dbReference>
<evidence type="ECO:0000256" key="1">
    <source>
        <dbReference type="SAM" id="MobiDB-lite"/>
    </source>
</evidence>
<reference evidence="2" key="5">
    <citation type="submission" date="2025-09" db="UniProtKB">
        <authorList>
            <consortium name="Ensembl"/>
        </authorList>
    </citation>
    <scope>IDENTIFICATION</scope>
</reference>
<evidence type="ECO:0000313" key="3">
    <source>
        <dbReference type="Proteomes" id="UP000005640"/>
    </source>
</evidence>
<gene>
    <name evidence="2" type="primary">ZNF559-ZNF177</name>
</gene>